<keyword evidence="1" id="KW-1133">Transmembrane helix</keyword>
<evidence type="ECO:0000313" key="3">
    <source>
        <dbReference type="Proteomes" id="UP000306584"/>
    </source>
</evidence>
<accession>A0A4V6TEV6</accession>
<organism evidence="2 3">
    <name type="scientific">Aureobasidium pullulans</name>
    <name type="common">Black yeast</name>
    <name type="synonym">Pullularia pullulans</name>
    <dbReference type="NCBI Taxonomy" id="5580"/>
    <lineage>
        <taxon>Eukaryota</taxon>
        <taxon>Fungi</taxon>
        <taxon>Dikarya</taxon>
        <taxon>Ascomycota</taxon>
        <taxon>Pezizomycotina</taxon>
        <taxon>Dothideomycetes</taxon>
        <taxon>Dothideomycetidae</taxon>
        <taxon>Dothideales</taxon>
        <taxon>Saccotheciaceae</taxon>
        <taxon>Aureobasidium</taxon>
    </lineage>
</organism>
<proteinExistence type="predicted"/>
<feature type="transmembrane region" description="Helical" evidence="1">
    <location>
        <begin position="116"/>
        <end position="134"/>
    </location>
</feature>
<evidence type="ECO:0000313" key="2">
    <source>
        <dbReference type="EMBL" id="THY26503.1"/>
    </source>
</evidence>
<name>A0A4V6TEV6_AURPU</name>
<keyword evidence="1" id="KW-0472">Membrane</keyword>
<feature type="transmembrane region" description="Helical" evidence="1">
    <location>
        <begin position="81"/>
        <end position="104"/>
    </location>
</feature>
<comment type="caution">
    <text evidence="2">The sequence shown here is derived from an EMBL/GenBank/DDBJ whole genome shotgun (WGS) entry which is preliminary data.</text>
</comment>
<evidence type="ECO:0000256" key="1">
    <source>
        <dbReference type="SAM" id="Phobius"/>
    </source>
</evidence>
<dbReference type="PANTHER" id="PTHR37845:SF1">
    <property type="entry name" value="SEQUENCE ORPHAN"/>
    <property type="match status" value="1"/>
</dbReference>
<dbReference type="Proteomes" id="UP000306584">
    <property type="component" value="Unassembled WGS sequence"/>
</dbReference>
<sequence length="623" mass="69072">MNMDMQHQAHREPPSFIFTRSTRIWELLAGDMAAAAVSATLVAPTVTIIDRAIVEKASSNQPLLRSLRHQAWSLVKSPRQFMLSLPFGIVWSLYAGTYGVANVAETISERLTPEHVGTIVGASAFLVNVPLGVWKDVRFAQMFARIPSRVANTAAATATATVPMPKLRPSRSATTVWLVRDALTLFGSFTFAPRLAAAIPDNLALHPQTISQLSVPALTQIVATPLHLLGLDLTTRQHHVPWMQRIADTTRSGLLSTTVHDKIRNIPGEEAGFTTQPTDGHRRLNIQYATKSRQHQRRTSDIAAAILICELIMMLPRNFGRMQQCPRIGRCFLGAYNFIPGINTIVPTSIIITQFSRDHKIMRQLLQTSLIATGLAAPLFKYPPYAAAVFTLIIIWNHSFPSEQPSPEVLLLPTKLPYLAALKPLDDPTPHIGDHCPTCWEELSKDLMAMRVHKLRIAMSATTILTTLFRQILAFTARHPGGVTLSWNLLNPIYYITGYGNWTKTLGAAATAISELAQVMTAKWLFNTHGVEWFRGFGNGHWMIWMPALWFGAYHLQQEVDSVADFAWVCWRMGVWNRGGKLGGSFLMSGLERSGALRRVAEAVDDLVVVVTAGWDAEGNKII</sequence>
<gene>
    <name evidence="2" type="ORF">D6D01_04440</name>
</gene>
<dbReference type="InterPro" id="IPR038781">
    <property type="entry name" value="C365.16-ike"/>
</dbReference>
<protein>
    <submittedName>
        <fullName evidence="2">Uncharacterized protein</fullName>
    </submittedName>
</protein>
<dbReference type="GO" id="GO:0005739">
    <property type="term" value="C:mitochondrion"/>
    <property type="evidence" value="ECO:0007669"/>
    <property type="project" value="TreeGrafter"/>
</dbReference>
<keyword evidence="1" id="KW-0812">Transmembrane</keyword>
<dbReference type="AlphaFoldDB" id="A0A4V6TEV6"/>
<reference evidence="2 3" key="1">
    <citation type="submission" date="2018-10" db="EMBL/GenBank/DDBJ databases">
        <title>Fifty Aureobasidium pullulans genomes reveal a recombining polyextremotolerant generalist.</title>
        <authorList>
            <person name="Gostincar C."/>
            <person name="Turk M."/>
            <person name="Zajc J."/>
            <person name="Gunde-Cimerman N."/>
        </authorList>
    </citation>
    <scope>NUCLEOTIDE SEQUENCE [LARGE SCALE GENOMIC DNA]</scope>
    <source>
        <strain evidence="2 3">EXF-6604</strain>
    </source>
</reference>
<dbReference type="EMBL" id="QZBD01000145">
    <property type="protein sequence ID" value="THY26503.1"/>
    <property type="molecule type" value="Genomic_DNA"/>
</dbReference>
<dbReference type="PANTHER" id="PTHR37845">
    <property type="entry name" value="SEQUENCE ORPHAN"/>
    <property type="match status" value="1"/>
</dbReference>